<dbReference type="RefSeq" id="XP_003721448.1">
    <property type="nucleotide sequence ID" value="XM_003721400.1"/>
</dbReference>
<dbReference type="Proteomes" id="UP000009058">
    <property type="component" value="Chromosome 7"/>
</dbReference>
<dbReference type="STRING" id="242507.G4NL60"/>
<dbReference type="EMBL" id="CM001237">
    <property type="protein sequence ID" value="EHA46705.1"/>
    <property type="molecule type" value="Genomic_DNA"/>
</dbReference>
<name>G4NL60_PYRO7</name>
<dbReference type="eggNOG" id="ENOG502QTKU">
    <property type="taxonomic scope" value="Eukaryota"/>
</dbReference>
<dbReference type="AlphaFoldDB" id="G4NL60"/>
<evidence type="ECO:0000313" key="1">
    <source>
        <dbReference type="EMBL" id="EHA46705.1"/>
    </source>
</evidence>
<protein>
    <submittedName>
        <fullName evidence="1">Uncharacterized protein</fullName>
    </submittedName>
</protein>
<dbReference type="SMR" id="G4NL60"/>
<accession>G4NL60</accession>
<dbReference type="HOGENOM" id="CLU_1806561_0_0_1"/>
<reference evidence="1 2" key="1">
    <citation type="journal article" date="2005" name="Nature">
        <title>The genome sequence of the rice blast fungus Magnaporthe grisea.</title>
        <authorList>
            <person name="Dean R.A."/>
            <person name="Talbot N.J."/>
            <person name="Ebbole D.J."/>
            <person name="Farman M.L."/>
            <person name="Mitchell T.K."/>
            <person name="Orbach M.J."/>
            <person name="Thon M."/>
            <person name="Kulkarni R."/>
            <person name="Xu J.R."/>
            <person name="Pan H."/>
            <person name="Read N.D."/>
            <person name="Lee Y.H."/>
            <person name="Carbone I."/>
            <person name="Brown D."/>
            <person name="Oh Y.Y."/>
            <person name="Donofrio N."/>
            <person name="Jeong J.S."/>
            <person name="Soanes D.M."/>
            <person name="Djonovic S."/>
            <person name="Kolomiets E."/>
            <person name="Rehmeyer C."/>
            <person name="Li W."/>
            <person name="Harding M."/>
            <person name="Kim S."/>
            <person name="Lebrun M.H."/>
            <person name="Bohnert H."/>
            <person name="Coughlan S."/>
            <person name="Butler J."/>
            <person name="Calvo S."/>
            <person name="Ma L.J."/>
            <person name="Nicol R."/>
            <person name="Purcell S."/>
            <person name="Nusbaum C."/>
            <person name="Galagan J.E."/>
            <person name="Birren B.W."/>
        </authorList>
    </citation>
    <scope>NUCLEOTIDE SEQUENCE [LARGE SCALE GENOMIC DNA]</scope>
    <source>
        <strain evidence="2">70-15 / ATCC MYA-4617 / FGSC 8958</strain>
    </source>
</reference>
<dbReference type="InParanoid" id="G4NL60"/>
<evidence type="ECO:0000313" key="2">
    <source>
        <dbReference type="Proteomes" id="UP000009058"/>
    </source>
</evidence>
<dbReference type="KEGG" id="mgr:MGG_18079"/>
<proteinExistence type="predicted"/>
<dbReference type="OrthoDB" id="64915at2759"/>
<reference key="2">
    <citation type="submission" date="2011-05" db="EMBL/GenBank/DDBJ databases">
        <title>The Genome Sequence of Magnaporthe oryzae 70-15.</title>
        <authorList>
            <consortium name="The Broad Institute Genome Sequencing Platform"/>
            <person name="Ma L.-J."/>
            <person name="Dead R."/>
            <person name="Young S.K."/>
            <person name="Zeng Q."/>
            <person name="Gargeya S."/>
            <person name="Fitzgerald M."/>
            <person name="Haas B."/>
            <person name="Abouelleil A."/>
            <person name="Alvarado L."/>
            <person name="Arachchi H.M."/>
            <person name="Berlin A."/>
            <person name="Brown A."/>
            <person name="Chapman S.B."/>
            <person name="Chen Z."/>
            <person name="Dunbar C."/>
            <person name="Freedman E."/>
            <person name="Gearin G."/>
            <person name="Gellesch M."/>
            <person name="Goldberg J."/>
            <person name="Griggs A."/>
            <person name="Gujja S."/>
            <person name="Heiman D."/>
            <person name="Howarth C."/>
            <person name="Larson L."/>
            <person name="Lui A."/>
            <person name="MacDonald P.J.P."/>
            <person name="Mehta T."/>
            <person name="Montmayeur A."/>
            <person name="Murphy C."/>
            <person name="Neiman D."/>
            <person name="Pearson M."/>
            <person name="Priest M."/>
            <person name="Roberts A."/>
            <person name="Saif S."/>
            <person name="Shea T."/>
            <person name="Shenoy N."/>
            <person name="Sisk P."/>
            <person name="Stolte C."/>
            <person name="Sykes S."/>
            <person name="Yandava C."/>
            <person name="Wortman J."/>
            <person name="Nusbaum C."/>
            <person name="Birren B."/>
        </authorList>
    </citation>
    <scope>NUCLEOTIDE SEQUENCE</scope>
    <source>
        <strain>70-15</strain>
    </source>
</reference>
<sequence length="143" mass="16091">MRRFARAFLNAVDEFGSMDRVQYARVHDIIGPNAVFVDHVPDFDAHNEVYSAGKTVLIEFDNPYIKSLPTIMAVREKAPGGGGGFQERRVRETYTDAYTLELEELYWCVVEARSKTSVADARRDVELFQMILRAGAAKLEGSA</sequence>
<gene>
    <name evidence="1" type="ORF">MGG_18079</name>
</gene>
<organism evidence="1 2">
    <name type="scientific">Pyricularia oryzae (strain 70-15 / ATCC MYA-4617 / FGSC 8958)</name>
    <name type="common">Rice blast fungus</name>
    <name type="synonym">Magnaporthe oryzae</name>
    <dbReference type="NCBI Taxonomy" id="242507"/>
    <lineage>
        <taxon>Eukaryota</taxon>
        <taxon>Fungi</taxon>
        <taxon>Dikarya</taxon>
        <taxon>Ascomycota</taxon>
        <taxon>Pezizomycotina</taxon>
        <taxon>Sordariomycetes</taxon>
        <taxon>Sordariomycetidae</taxon>
        <taxon>Magnaporthales</taxon>
        <taxon>Pyriculariaceae</taxon>
        <taxon>Pyricularia</taxon>
    </lineage>
</organism>
<dbReference type="VEuPathDB" id="FungiDB:MGG_18079"/>
<dbReference type="GeneID" id="12986034"/>
<keyword evidence="2" id="KW-1185">Reference proteome</keyword>